<keyword evidence="8" id="KW-0460">Magnesium</keyword>
<dbReference type="OrthoDB" id="9803322at2"/>
<keyword evidence="11" id="KW-1133">Transmembrane helix</keyword>
<dbReference type="InterPro" id="IPR036900">
    <property type="entry name" value="A-D-PHexomutase_C_sf"/>
</dbReference>
<organism evidence="16 17">
    <name type="scientific">Marinobacter fuscus</name>
    <dbReference type="NCBI Taxonomy" id="2109942"/>
    <lineage>
        <taxon>Bacteria</taxon>
        <taxon>Pseudomonadati</taxon>
        <taxon>Pseudomonadota</taxon>
        <taxon>Gammaproteobacteria</taxon>
        <taxon>Pseudomonadales</taxon>
        <taxon>Marinobacteraceae</taxon>
        <taxon>Marinobacter</taxon>
    </lineage>
</organism>
<dbReference type="FunFam" id="3.40.120.10:FF:000025">
    <property type="entry name" value="Phosphomannomutase"/>
    <property type="match status" value="1"/>
</dbReference>
<evidence type="ECO:0000256" key="5">
    <source>
        <dbReference type="ARBA" id="ARBA00012730"/>
    </source>
</evidence>
<dbReference type="CDD" id="cd03089">
    <property type="entry name" value="PMM_PGM"/>
    <property type="match status" value="1"/>
</dbReference>
<feature type="domain" description="Alpha-D-phosphohexomutase alpha/beta/alpha" evidence="15">
    <location>
        <begin position="680"/>
        <end position="788"/>
    </location>
</feature>
<dbReference type="SUPFAM" id="SSF55957">
    <property type="entry name" value="Phosphoglucomutase, C-terminal domain"/>
    <property type="match status" value="1"/>
</dbReference>
<accession>A0A2T1K4Y4</accession>
<evidence type="ECO:0000256" key="7">
    <source>
        <dbReference type="ARBA" id="ARBA00022723"/>
    </source>
</evidence>
<dbReference type="Pfam" id="PF02879">
    <property type="entry name" value="PGM_PMM_II"/>
    <property type="match status" value="1"/>
</dbReference>
<feature type="domain" description="Alpha-D-phosphohexomutase C-terminal" evidence="12">
    <location>
        <begin position="795"/>
        <end position="870"/>
    </location>
</feature>
<evidence type="ECO:0000256" key="1">
    <source>
        <dbReference type="ARBA" id="ARBA00000586"/>
    </source>
</evidence>
<evidence type="ECO:0000256" key="9">
    <source>
        <dbReference type="ARBA" id="ARBA00023235"/>
    </source>
</evidence>
<evidence type="ECO:0000256" key="2">
    <source>
        <dbReference type="ARBA" id="ARBA00001946"/>
    </source>
</evidence>
<dbReference type="InterPro" id="IPR005843">
    <property type="entry name" value="A-D-PHexomutase_C"/>
</dbReference>
<dbReference type="Gene3D" id="3.30.310.50">
    <property type="entry name" value="Alpha-D-phosphohexomutase, C-terminal domain"/>
    <property type="match status" value="1"/>
</dbReference>
<dbReference type="AlphaFoldDB" id="A0A2T1K4Y4"/>
<evidence type="ECO:0000256" key="4">
    <source>
        <dbReference type="ARBA" id="ARBA00010231"/>
    </source>
</evidence>
<keyword evidence="6" id="KW-0597">Phosphoprotein</keyword>
<comment type="caution">
    <text evidence="16">The sequence shown here is derived from an EMBL/GenBank/DDBJ whole genome shotgun (WGS) entry which is preliminary data.</text>
</comment>
<keyword evidence="7" id="KW-0479">Metal-binding</keyword>
<keyword evidence="9" id="KW-0413">Isomerase</keyword>
<dbReference type="PANTHER" id="PTHR43771:SF2">
    <property type="entry name" value="PHOSPHOMANNOMUTASE_PHOSPHOGLUCOMUTASE"/>
    <property type="match status" value="1"/>
</dbReference>
<protein>
    <recommendedName>
        <fullName evidence="5">phosphomannomutase</fullName>
        <ecNumber evidence="5">5.4.2.8</ecNumber>
    </recommendedName>
</protein>
<dbReference type="EMBL" id="PXNP01000104">
    <property type="protein sequence ID" value="PSF05201.1"/>
    <property type="molecule type" value="Genomic_DNA"/>
</dbReference>
<evidence type="ECO:0000313" key="17">
    <source>
        <dbReference type="Proteomes" id="UP000239866"/>
    </source>
</evidence>
<dbReference type="InterPro" id="IPR005844">
    <property type="entry name" value="A-D-PHexomutase_a/b/a-I"/>
</dbReference>
<dbReference type="GO" id="GO:0005975">
    <property type="term" value="P:carbohydrate metabolic process"/>
    <property type="evidence" value="ECO:0007669"/>
    <property type="project" value="InterPro"/>
</dbReference>
<dbReference type="InterPro" id="IPR005845">
    <property type="entry name" value="A-D-PHexomutase_a/b/a-II"/>
</dbReference>
<evidence type="ECO:0000256" key="6">
    <source>
        <dbReference type="ARBA" id="ARBA00022553"/>
    </source>
</evidence>
<dbReference type="PANTHER" id="PTHR43771">
    <property type="entry name" value="PHOSPHOMANNOMUTASE"/>
    <property type="match status" value="1"/>
</dbReference>
<dbReference type="GO" id="GO:0000287">
    <property type="term" value="F:magnesium ion binding"/>
    <property type="evidence" value="ECO:0007669"/>
    <property type="project" value="InterPro"/>
</dbReference>
<dbReference type="Pfam" id="PF00408">
    <property type="entry name" value="PGM_PMM_IV"/>
    <property type="match status" value="1"/>
</dbReference>
<evidence type="ECO:0000256" key="10">
    <source>
        <dbReference type="SAM" id="MobiDB-lite"/>
    </source>
</evidence>
<dbReference type="InterPro" id="IPR005846">
    <property type="entry name" value="A-D-PHexomutase_a/b/a-III"/>
</dbReference>
<dbReference type="Gene3D" id="3.40.120.10">
    <property type="entry name" value="Alpha-D-Glucose-1,6-Bisphosphate, subunit A, domain 3"/>
    <property type="match status" value="3"/>
</dbReference>
<evidence type="ECO:0000256" key="8">
    <source>
        <dbReference type="ARBA" id="ARBA00022842"/>
    </source>
</evidence>
<dbReference type="PROSITE" id="PS00710">
    <property type="entry name" value="PGM_PMM"/>
    <property type="match status" value="1"/>
</dbReference>
<feature type="region of interest" description="Disordered" evidence="10">
    <location>
        <begin position="361"/>
        <end position="380"/>
    </location>
</feature>
<feature type="domain" description="Alpha-D-phosphohexomutase alpha/beta/alpha" evidence="13">
    <location>
        <begin position="433"/>
        <end position="563"/>
    </location>
</feature>
<dbReference type="EC" id="5.4.2.8" evidence="5"/>
<dbReference type="SUPFAM" id="SSF53738">
    <property type="entry name" value="Phosphoglucomutase, first 3 domains"/>
    <property type="match status" value="3"/>
</dbReference>
<feature type="region of interest" description="Disordered" evidence="10">
    <location>
        <begin position="1"/>
        <end position="35"/>
    </location>
</feature>
<evidence type="ECO:0000259" key="13">
    <source>
        <dbReference type="Pfam" id="PF02878"/>
    </source>
</evidence>
<comment type="pathway">
    <text evidence="3">Nucleotide-sugar biosynthesis; GDP-alpha-D-mannose biosynthesis; alpha-D-mannose 1-phosphate from D-fructose 6-phosphate: step 2/2.</text>
</comment>
<dbReference type="GO" id="GO:0004615">
    <property type="term" value="F:phosphomannomutase activity"/>
    <property type="evidence" value="ECO:0007669"/>
    <property type="project" value="UniProtKB-EC"/>
</dbReference>
<dbReference type="PRINTS" id="PR00509">
    <property type="entry name" value="PGMPMM"/>
</dbReference>
<dbReference type="InterPro" id="IPR005841">
    <property type="entry name" value="Alpha-D-phosphohexomutase_SF"/>
</dbReference>
<comment type="similarity">
    <text evidence="4">Belongs to the phosphohexose mutase family.</text>
</comment>
<gene>
    <name evidence="16" type="ORF">C7H09_16510</name>
</gene>
<feature type="transmembrane region" description="Helical" evidence="11">
    <location>
        <begin position="50"/>
        <end position="68"/>
    </location>
</feature>
<dbReference type="RefSeq" id="WP_106764769.1">
    <property type="nucleotide sequence ID" value="NZ_PXNP01000104.1"/>
</dbReference>
<sequence length="883" mass="94603">MKFAKKKTNAASGEELPEKKSGKKRKPAKADKEPGASGLKKLGSVAVNQALVVILATAAAVALAYFLALQPAAQASFREAVKVEADSAKTRLDQSLGALQAQVQAMASQRYIANALQQRAGVESLAEQLQAAIPGAARVFVFPYREIPRTGAEGSLLGFAGLELARRAESGQSLLPDAFPRDNQWYLQFAGAVRHPVSNAVVGSVLVVFDASHIRPLLSVNNPQLGGQLALVQTVAGTSRTVVSSGSGSGDVQTRTLLNPDWTVSYQPARVPEPPVNTVLLGLLVGFPLLIAAIVVWFLLSGAQRSIRKDVAALVQWAHKVFSGEKMKLPTMHWDLVASTGEVLFRMSQAVEKRVSKVSATAAPAPRAAPTPGKPAAAADEPLFQDKDVLDIDMLDGDEDVLGFGSSDDSLFEGDIPDVQETVMPSVTVEPEIFRAYDIRGIVGQTLSRDVVEVIGRAIGSEAASLGITDLCIGYDGRHSSPELSEALGRGIMATGCNVIYLGAIPTPVLYFATHHLQTGSGVMVTGSHNPADYNGLKIMLGGETLSGDAIQKLYQRIQNADFTSGQGSQSRDDVRRAYLDRIVGDIAVAAPLKVVLDAGNGIAGELGPMLVEELGCDVTPLYCDIDGNFPNHHPDPGKPDNLRDLIARVQETGADIGLAFDGDGDRLGVVTNTGKIIWPDRLMMLFARDVVSRNPGADVLYDVKCSRRLASVISEAGGRPIMWKTGHSLMKAKMKETGALLAGEMSGHIFFGERWYGFDDGLYSAARLLEILGIEDRHADEVFEDFPEDISTPELNVEVTEKEKFAIIEQLGEQAEFGDGSISTIDGIRVDYADGWGLCRASNTTPVLVLRFEAENEAALERIKAVFREQLQKVAPDLVATF</sequence>
<evidence type="ECO:0000313" key="16">
    <source>
        <dbReference type="EMBL" id="PSF05201.1"/>
    </source>
</evidence>
<keyword evidence="11" id="KW-0472">Membrane</keyword>
<comment type="catalytic activity">
    <reaction evidence="1">
        <text>alpha-D-mannose 1-phosphate = D-mannose 6-phosphate</text>
        <dbReference type="Rhea" id="RHEA:11140"/>
        <dbReference type="ChEBI" id="CHEBI:58409"/>
        <dbReference type="ChEBI" id="CHEBI:58735"/>
        <dbReference type="EC" id="5.4.2.8"/>
    </reaction>
</comment>
<evidence type="ECO:0000259" key="14">
    <source>
        <dbReference type="Pfam" id="PF02879"/>
    </source>
</evidence>
<feature type="domain" description="Alpha-D-phosphohexomutase alpha/beta/alpha" evidence="14">
    <location>
        <begin position="578"/>
        <end position="675"/>
    </location>
</feature>
<dbReference type="Pfam" id="PF02880">
    <property type="entry name" value="PGM_PMM_III"/>
    <property type="match status" value="1"/>
</dbReference>
<evidence type="ECO:0000259" key="12">
    <source>
        <dbReference type="Pfam" id="PF00408"/>
    </source>
</evidence>
<keyword evidence="17" id="KW-1185">Reference proteome</keyword>
<evidence type="ECO:0000259" key="15">
    <source>
        <dbReference type="Pfam" id="PF02880"/>
    </source>
</evidence>
<dbReference type="InterPro" id="IPR016066">
    <property type="entry name" value="A-D-PHexomutase_CS"/>
</dbReference>
<keyword evidence="11" id="KW-0812">Transmembrane</keyword>
<reference evidence="16 17" key="1">
    <citation type="submission" date="2018-03" db="EMBL/GenBank/DDBJ databases">
        <title>Marinobacter brunus sp. nov., a marine bacterium of Gamma-proteobacteria isolated from the surface seawater of the South China Sea.</title>
        <authorList>
            <person name="Cheng H."/>
            <person name="Wu Y.-H."/>
            <person name="Xamxidin M."/>
            <person name="Xu X.-W."/>
        </authorList>
    </citation>
    <scope>NUCLEOTIDE SEQUENCE [LARGE SCALE GENOMIC DNA]</scope>
    <source>
        <strain evidence="16 17">NH169-3</strain>
    </source>
</reference>
<comment type="cofactor">
    <cofactor evidence="2">
        <name>Mg(2+)</name>
        <dbReference type="ChEBI" id="CHEBI:18420"/>
    </cofactor>
</comment>
<name>A0A2T1K4Y4_9GAMM</name>
<evidence type="ECO:0000256" key="11">
    <source>
        <dbReference type="SAM" id="Phobius"/>
    </source>
</evidence>
<evidence type="ECO:0000256" key="3">
    <source>
        <dbReference type="ARBA" id="ARBA00004699"/>
    </source>
</evidence>
<feature type="transmembrane region" description="Helical" evidence="11">
    <location>
        <begin position="279"/>
        <end position="300"/>
    </location>
</feature>
<dbReference type="Proteomes" id="UP000239866">
    <property type="component" value="Unassembled WGS sequence"/>
</dbReference>
<dbReference type="InterPro" id="IPR016055">
    <property type="entry name" value="A-D-PHexomutase_a/b/a-I/II/III"/>
</dbReference>
<proteinExistence type="inferred from homology"/>
<dbReference type="Pfam" id="PF02878">
    <property type="entry name" value="PGM_PMM_I"/>
    <property type="match status" value="1"/>
</dbReference>